<dbReference type="InterPro" id="IPR023780">
    <property type="entry name" value="Chromo_domain"/>
</dbReference>
<dbReference type="InterPro" id="IPR011989">
    <property type="entry name" value="ARM-like"/>
</dbReference>
<sequence>MDKGDVVRVAAASATKAILKLFPPESAHIVFGALEDILDKGKWRTKVGVLDAMRQFVASSKDAVARELGAILPKVEPSMHDTKQEVSSAAIKCANTLCTTACLIQISVPACIKSLSSTTFVAEVTAPALAVLVPLLLRALNDRSMEVQRRTVVVIDNLVKLVRDPTVAATYLNPLVDGVEKIAKGAAFPEVRAFGETALQTLTKAGASKNGPPPPKRDLDAEASEILSSLLTLLPSELAIISRDKPNGPHQPRHSLLAQTLEYSAPLLADLVYFRSFSDPVVWERCVGVYVEPWLSGGPGSGAQFAEKMRSHFQAIDKAKHAPALSTEGGEEVLCDTLFSLAYGALLLLSHTTLRLIRGRRYGILGTNGSGKSTLMRQLRDGKVENFPPQSELRCVMVEHSLQGEDTSLSIIDFVASDKALVGVPRSKIREQLLDVGFDDARQAEIVGGLSGGWKMKLELARAMLYNADLLLLDEPTNHLDRASVAWLEKYLIAQKRVTCLIVSHDSGFLDNVTTDIIHYETKKLVYYPGNLSTFVEKHPEAKSYYTLAATSVKFAFPPPGSLMGVRSNTRAILKMTNCTFTYPGRSKPSLFNVSCGLSLSSRVGIVGPNGAGKSTLVKLLTGETVPQEGTVYKHPSLRVGYVSQHATHHIERHLEKTPIQYIQWRFQDGHDREILEKATRVLSPEEKAQLEVEFVGKNGQRRKLEMLLGRQKLKKSLQYEVKWRGLDHKFNTWIPRDQLIEKGFTKLVQQFDDLESSREGAGSRDTAAHIVRKHLEDIGLDGDIAQYNEISGLSGGQKIKLVIAACLWNNPQVCVLDEPSNFLDREALGGLAVAIRDWAGAVVIISHNEEFVSALCPEIWNVEAGRMTHKGKVAIIEDAFANPKSPKGSGTNTPARSRIQTPVASTHGTPVGSGAEDKGSASTPPIKKKKKLTRNQIKAQEERRRIRKLNWLTFGGPKPDDTDSDA</sequence>
<dbReference type="GO" id="GO:0016887">
    <property type="term" value="F:ATP hydrolysis activity"/>
    <property type="evidence" value="ECO:0007669"/>
    <property type="project" value="InterPro"/>
</dbReference>
<keyword evidence="10" id="KW-0694">RNA-binding</keyword>
<dbReference type="GO" id="GO:0003723">
    <property type="term" value="F:RNA binding"/>
    <property type="evidence" value="ECO:0007669"/>
    <property type="project" value="UniProtKB-KW"/>
</dbReference>
<evidence type="ECO:0000256" key="8">
    <source>
        <dbReference type="ARBA" id="ARBA00022801"/>
    </source>
</evidence>
<dbReference type="SMART" id="SM00382">
    <property type="entry name" value="AAA"/>
    <property type="match status" value="2"/>
</dbReference>
<dbReference type="InterPro" id="IPR050611">
    <property type="entry name" value="ABCF"/>
</dbReference>
<feature type="repeat" description="HEAT" evidence="12">
    <location>
        <begin position="132"/>
        <end position="170"/>
    </location>
</feature>
<dbReference type="GO" id="GO:0005524">
    <property type="term" value="F:ATP binding"/>
    <property type="evidence" value="ECO:0007669"/>
    <property type="project" value="UniProtKB-KW"/>
</dbReference>
<accession>A0AAD5V2J3</accession>
<dbReference type="FunFam" id="3.40.50.300:FF:000193">
    <property type="entry name" value="Probable Elongation factor 3"/>
    <property type="match status" value="1"/>
</dbReference>
<keyword evidence="17" id="KW-1185">Reference proteome</keyword>
<dbReference type="Pfam" id="PF24984">
    <property type="entry name" value="HEAT_EF3_GNC1"/>
    <property type="match status" value="1"/>
</dbReference>
<feature type="compositionally biased region" description="Polar residues" evidence="13">
    <location>
        <begin position="889"/>
        <end position="909"/>
    </location>
</feature>
<feature type="domain" description="ABC transporter" evidence="15">
    <location>
        <begin position="333"/>
        <end position="548"/>
    </location>
</feature>
<dbReference type="CDD" id="cd03221">
    <property type="entry name" value="ABCF_EF-3"/>
    <property type="match status" value="1"/>
</dbReference>
<evidence type="ECO:0008006" key="18">
    <source>
        <dbReference type="Google" id="ProtNLM"/>
    </source>
</evidence>
<evidence type="ECO:0000313" key="16">
    <source>
        <dbReference type="EMBL" id="KAJ3480342.1"/>
    </source>
</evidence>
<dbReference type="InterPro" id="IPR003593">
    <property type="entry name" value="AAA+_ATPase"/>
</dbReference>
<dbReference type="Gene3D" id="3.40.50.300">
    <property type="entry name" value="P-loop containing nucleotide triphosphate hydrolases"/>
    <property type="match status" value="2"/>
</dbReference>
<evidence type="ECO:0000256" key="2">
    <source>
        <dbReference type="ARBA" id="ARBA00004815"/>
    </source>
</evidence>
<evidence type="ECO:0000256" key="10">
    <source>
        <dbReference type="ARBA" id="ARBA00022884"/>
    </source>
</evidence>
<dbReference type="InterPro" id="IPR017871">
    <property type="entry name" value="ABC_transporter-like_CS"/>
</dbReference>
<dbReference type="InterPro" id="IPR047038">
    <property type="entry name" value="eEF3_chromodomain-like_sf"/>
</dbReference>
<dbReference type="EMBL" id="JANAWD010000381">
    <property type="protein sequence ID" value="KAJ3480342.1"/>
    <property type="molecule type" value="Genomic_DNA"/>
</dbReference>
<keyword evidence="7" id="KW-0648">Protein biosynthesis</keyword>
<dbReference type="InterPro" id="IPR016024">
    <property type="entry name" value="ARM-type_fold"/>
</dbReference>
<dbReference type="PROSITE" id="PS50893">
    <property type="entry name" value="ABC_TRANSPORTER_2"/>
    <property type="match status" value="2"/>
</dbReference>
<gene>
    <name evidence="16" type="ORF">NLI96_g8422</name>
</gene>
<evidence type="ECO:0000256" key="11">
    <source>
        <dbReference type="ARBA" id="ARBA00049360"/>
    </source>
</evidence>
<dbReference type="Pfam" id="PF24987">
    <property type="entry name" value="HEAT_EF3_N"/>
    <property type="match status" value="1"/>
</dbReference>
<comment type="caution">
    <text evidence="16">The sequence shown here is derived from an EMBL/GenBank/DDBJ whole genome shotgun (WGS) entry which is preliminary data.</text>
</comment>
<dbReference type="Gene3D" id="2.40.50.990">
    <property type="match status" value="1"/>
</dbReference>
<dbReference type="FunFam" id="2.40.50.990:FF:000002">
    <property type="entry name" value="mRNA export factor elf1"/>
    <property type="match status" value="1"/>
</dbReference>
<evidence type="ECO:0000259" key="14">
    <source>
        <dbReference type="PROSITE" id="PS50013"/>
    </source>
</evidence>
<dbReference type="PANTHER" id="PTHR19211">
    <property type="entry name" value="ATP-BINDING TRANSPORT PROTEIN-RELATED"/>
    <property type="match status" value="1"/>
</dbReference>
<dbReference type="Pfam" id="PF00385">
    <property type="entry name" value="Chromo"/>
    <property type="match status" value="1"/>
</dbReference>
<dbReference type="Pfam" id="PF00005">
    <property type="entry name" value="ABC_tran"/>
    <property type="match status" value="2"/>
</dbReference>
<comment type="similarity">
    <text evidence="3">Belongs to the ABC transporter superfamily. ABCF family. EF3 subfamily.</text>
</comment>
<keyword evidence="5" id="KW-0677">Repeat</keyword>
<evidence type="ECO:0000256" key="13">
    <source>
        <dbReference type="SAM" id="MobiDB-lite"/>
    </source>
</evidence>
<evidence type="ECO:0000259" key="15">
    <source>
        <dbReference type="PROSITE" id="PS50893"/>
    </source>
</evidence>
<dbReference type="SMART" id="SM00298">
    <property type="entry name" value="CHROMO"/>
    <property type="match status" value="1"/>
</dbReference>
<feature type="domain" description="ABC transporter" evidence="15">
    <location>
        <begin position="574"/>
        <end position="890"/>
    </location>
</feature>
<evidence type="ECO:0000256" key="6">
    <source>
        <dbReference type="ARBA" id="ARBA00022741"/>
    </source>
</evidence>
<keyword evidence="8" id="KW-0378">Hydrolase</keyword>
<evidence type="ECO:0000256" key="3">
    <source>
        <dbReference type="ARBA" id="ARBA00011054"/>
    </source>
</evidence>
<evidence type="ECO:0000256" key="1">
    <source>
        <dbReference type="ARBA" id="ARBA00004496"/>
    </source>
</evidence>
<comment type="catalytic activity">
    <reaction evidence="11">
        <text>ATP + H2O = ADP + phosphate + H(+)</text>
        <dbReference type="Rhea" id="RHEA:13065"/>
        <dbReference type="ChEBI" id="CHEBI:15377"/>
        <dbReference type="ChEBI" id="CHEBI:15378"/>
        <dbReference type="ChEBI" id="CHEBI:30616"/>
        <dbReference type="ChEBI" id="CHEBI:43474"/>
        <dbReference type="ChEBI" id="CHEBI:456216"/>
    </reaction>
</comment>
<feature type="domain" description="Chromo" evidence="14">
    <location>
        <begin position="703"/>
        <end position="764"/>
    </location>
</feature>
<evidence type="ECO:0000256" key="4">
    <source>
        <dbReference type="ARBA" id="ARBA00022490"/>
    </source>
</evidence>
<evidence type="ECO:0000256" key="5">
    <source>
        <dbReference type="ARBA" id="ARBA00022737"/>
    </source>
</evidence>
<keyword evidence="9" id="KW-0067">ATP-binding</keyword>
<keyword evidence="6" id="KW-0547">Nucleotide-binding</keyword>
<dbReference type="InterPro" id="IPR000953">
    <property type="entry name" value="Chromo/chromo_shadow_dom"/>
</dbReference>
<dbReference type="InterPro" id="IPR003439">
    <property type="entry name" value="ABC_transporter-like_ATP-bd"/>
</dbReference>
<dbReference type="PROSITE" id="PS50077">
    <property type="entry name" value="HEAT_REPEAT"/>
    <property type="match status" value="1"/>
</dbReference>
<dbReference type="GO" id="GO:0003746">
    <property type="term" value="F:translation elongation factor activity"/>
    <property type="evidence" value="ECO:0007669"/>
    <property type="project" value="UniProtKB-KW"/>
</dbReference>
<dbReference type="Proteomes" id="UP001212997">
    <property type="component" value="Unassembled WGS sequence"/>
</dbReference>
<keyword evidence="7" id="KW-0251">Elongation factor</keyword>
<dbReference type="PANTHER" id="PTHR19211:SF14">
    <property type="entry name" value="ATP-BINDING CASSETTE SUB-FAMILY F MEMBER 1"/>
    <property type="match status" value="1"/>
</dbReference>
<protein>
    <recommendedName>
        <fullName evidence="18">P-loop containing nucleoside triphosphate hydrolase protein</fullName>
    </recommendedName>
</protein>
<dbReference type="SUPFAM" id="SSF48371">
    <property type="entry name" value="ARM repeat"/>
    <property type="match status" value="1"/>
</dbReference>
<dbReference type="AlphaFoldDB" id="A0AAD5V2J3"/>
<evidence type="ECO:0000256" key="9">
    <source>
        <dbReference type="ARBA" id="ARBA00022840"/>
    </source>
</evidence>
<evidence type="ECO:0000256" key="12">
    <source>
        <dbReference type="PROSITE-ProRule" id="PRU00103"/>
    </source>
</evidence>
<dbReference type="InterPro" id="IPR027417">
    <property type="entry name" value="P-loop_NTPase"/>
</dbReference>
<dbReference type="SUPFAM" id="SSF52540">
    <property type="entry name" value="P-loop containing nucleoside triphosphate hydrolases"/>
    <property type="match status" value="2"/>
</dbReference>
<feature type="region of interest" description="Disordered" evidence="13">
    <location>
        <begin position="882"/>
        <end position="967"/>
    </location>
</feature>
<evidence type="ECO:0000313" key="17">
    <source>
        <dbReference type="Proteomes" id="UP001212997"/>
    </source>
</evidence>
<evidence type="ECO:0000256" key="7">
    <source>
        <dbReference type="ARBA" id="ARBA00022768"/>
    </source>
</evidence>
<organism evidence="16 17">
    <name type="scientific">Meripilus lineatus</name>
    <dbReference type="NCBI Taxonomy" id="2056292"/>
    <lineage>
        <taxon>Eukaryota</taxon>
        <taxon>Fungi</taxon>
        <taxon>Dikarya</taxon>
        <taxon>Basidiomycota</taxon>
        <taxon>Agaricomycotina</taxon>
        <taxon>Agaricomycetes</taxon>
        <taxon>Polyporales</taxon>
        <taxon>Meripilaceae</taxon>
        <taxon>Meripilus</taxon>
    </lineage>
</organism>
<dbReference type="PROSITE" id="PS50013">
    <property type="entry name" value="CHROMO_2"/>
    <property type="match status" value="1"/>
</dbReference>
<dbReference type="Gene3D" id="1.25.10.10">
    <property type="entry name" value="Leucine-rich Repeat Variant"/>
    <property type="match status" value="1"/>
</dbReference>
<reference evidence="16" key="1">
    <citation type="submission" date="2022-07" db="EMBL/GenBank/DDBJ databases">
        <title>Genome Sequence of Physisporinus lineatus.</title>
        <authorList>
            <person name="Buettner E."/>
        </authorList>
    </citation>
    <scope>NUCLEOTIDE SEQUENCE</scope>
    <source>
        <strain evidence="16">VT162</strain>
    </source>
</reference>
<dbReference type="InterPro" id="IPR021133">
    <property type="entry name" value="HEAT_type_2"/>
</dbReference>
<name>A0AAD5V2J3_9APHY</name>
<comment type="subcellular location">
    <subcellularLocation>
        <location evidence="1">Cytoplasm</location>
    </subcellularLocation>
</comment>
<proteinExistence type="inferred from homology"/>
<comment type="pathway">
    <text evidence="2">Protein biosynthesis; polypeptide chain elongation.</text>
</comment>
<keyword evidence="4" id="KW-0963">Cytoplasm</keyword>
<dbReference type="GO" id="GO:0005737">
    <property type="term" value="C:cytoplasm"/>
    <property type="evidence" value="ECO:0007669"/>
    <property type="project" value="UniProtKB-SubCell"/>
</dbReference>
<dbReference type="PROSITE" id="PS00211">
    <property type="entry name" value="ABC_TRANSPORTER_1"/>
    <property type="match status" value="1"/>
</dbReference>